<dbReference type="PANTHER" id="PTHR11439">
    <property type="entry name" value="GAG-POL-RELATED RETROTRANSPOSON"/>
    <property type="match status" value="1"/>
</dbReference>
<dbReference type="RefSeq" id="XP_016485768.1">
    <property type="nucleotide sequence ID" value="XM_016630282.1"/>
</dbReference>
<name>A0A1S4BAD4_TOBAC</name>
<proteinExistence type="predicted"/>
<dbReference type="InterPro" id="IPR013103">
    <property type="entry name" value="RVT_2"/>
</dbReference>
<reference evidence="2" key="1">
    <citation type="submission" date="2025-08" db="UniProtKB">
        <authorList>
            <consortium name="RefSeq"/>
        </authorList>
    </citation>
    <scope>IDENTIFICATION</scope>
</reference>
<protein>
    <submittedName>
        <fullName evidence="2">Uncharacterized mitochondrial protein AtMg00810-like</fullName>
    </submittedName>
</protein>
<evidence type="ECO:0000259" key="1">
    <source>
        <dbReference type="Pfam" id="PF07727"/>
    </source>
</evidence>
<accession>A0A1S4BAD4</accession>
<dbReference type="AlphaFoldDB" id="A0A1S4BAD4"/>
<dbReference type="PANTHER" id="PTHR11439:SF472">
    <property type="entry name" value="REVERSE TRANSCRIPTASE TY1_COPIA-TYPE DOMAIN-CONTAINING PROTEIN"/>
    <property type="match status" value="1"/>
</dbReference>
<feature type="domain" description="Reverse transcriptase Ty1/copia-type" evidence="1">
    <location>
        <begin position="13"/>
        <end position="98"/>
    </location>
</feature>
<dbReference type="STRING" id="4097.A0A1S4BAD4"/>
<dbReference type="PaxDb" id="4097-A0A1S4BAD4"/>
<dbReference type="Pfam" id="PF07727">
    <property type="entry name" value="RVT_2"/>
    <property type="match status" value="1"/>
</dbReference>
<dbReference type="SUPFAM" id="SSF56672">
    <property type="entry name" value="DNA/RNA polymerases"/>
    <property type="match status" value="1"/>
</dbReference>
<organism evidence="2">
    <name type="scientific">Nicotiana tabacum</name>
    <name type="common">Common tobacco</name>
    <dbReference type="NCBI Taxonomy" id="4097"/>
    <lineage>
        <taxon>Eukaryota</taxon>
        <taxon>Viridiplantae</taxon>
        <taxon>Streptophyta</taxon>
        <taxon>Embryophyta</taxon>
        <taxon>Tracheophyta</taxon>
        <taxon>Spermatophyta</taxon>
        <taxon>Magnoliopsida</taxon>
        <taxon>eudicotyledons</taxon>
        <taxon>Gunneridae</taxon>
        <taxon>Pentapetalae</taxon>
        <taxon>asterids</taxon>
        <taxon>lamiids</taxon>
        <taxon>Solanales</taxon>
        <taxon>Solanaceae</taxon>
        <taxon>Nicotianoideae</taxon>
        <taxon>Nicotianeae</taxon>
        <taxon>Nicotiana</taxon>
    </lineage>
</organism>
<evidence type="ECO:0000313" key="2">
    <source>
        <dbReference type="RefSeq" id="XP_016485768.1"/>
    </source>
</evidence>
<sequence>MVEIPSEIRFSRGQDVVIVLVYVDGLLITGSNAELIDEAKEVLHRKFKLKDLGELRYFLGIKVLRSKSCVFLNQKKYVLELVSDLGLSGARVANTPLECNLKLTTVEYDEAIGVKGDGILEDINKYQRLIGRLMYVTITRPNINFAVQTLSQFMQVPK</sequence>
<dbReference type="InterPro" id="IPR043502">
    <property type="entry name" value="DNA/RNA_pol_sf"/>
</dbReference>
<dbReference type="OMA" id="THARPNI"/>
<dbReference type="KEGG" id="nta:107806173"/>
<gene>
    <name evidence="2" type="primary">LOC107806173</name>
</gene>
<dbReference type="OrthoDB" id="1294338at2759"/>